<evidence type="ECO:0000256" key="3">
    <source>
        <dbReference type="ARBA" id="ARBA00022559"/>
    </source>
</evidence>
<evidence type="ECO:0000256" key="1">
    <source>
        <dbReference type="ARBA" id="ARBA00004613"/>
    </source>
</evidence>
<dbReference type="PRINTS" id="PR00457">
    <property type="entry name" value="ANPEROXIDASE"/>
</dbReference>
<dbReference type="SUPFAM" id="SSF48113">
    <property type="entry name" value="Heme-dependent peroxidases"/>
    <property type="match status" value="1"/>
</dbReference>
<dbReference type="AlphaFoldDB" id="A0A6G0YT94"/>
<comment type="caution">
    <text evidence="10">The sequence shown here is derived from an EMBL/GenBank/DDBJ whole genome shotgun (WGS) entry which is preliminary data.</text>
</comment>
<keyword evidence="9" id="KW-0812">Transmembrane</keyword>
<keyword evidence="2" id="KW-0964">Secreted</keyword>
<comment type="subcellular location">
    <subcellularLocation>
        <location evidence="1">Secreted</location>
    </subcellularLocation>
</comment>
<keyword evidence="5" id="KW-0732">Signal</keyword>
<evidence type="ECO:0000256" key="8">
    <source>
        <dbReference type="PIRSR" id="PIRSR619791-2"/>
    </source>
</evidence>
<evidence type="ECO:0000313" key="10">
    <source>
        <dbReference type="EMBL" id="KAF0760829.1"/>
    </source>
</evidence>
<dbReference type="OrthoDB" id="2204368at2759"/>
<dbReference type="PANTHER" id="PTHR11475:SF4">
    <property type="entry name" value="CHORION PEROXIDASE"/>
    <property type="match status" value="1"/>
</dbReference>
<keyword evidence="3 10" id="KW-0560">Oxidoreductase</keyword>
<keyword evidence="9" id="KW-1133">Transmembrane helix</keyword>
<keyword evidence="9" id="KW-0472">Membrane</keyword>
<dbReference type="FunFam" id="1.10.640.10:FF:000003">
    <property type="entry name" value="chorion peroxidase"/>
    <property type="match status" value="1"/>
</dbReference>
<evidence type="ECO:0000256" key="2">
    <source>
        <dbReference type="ARBA" id="ARBA00022525"/>
    </source>
</evidence>
<proteinExistence type="predicted"/>
<sequence>MTQQIKVHQTNYFYTVAAYYATHVQTIIILSIIILLQTHAQSPFLHTDVFPLTNEDYMRRCVPVVMCNPNSKYRSFNGSCNNLRVPTWGSSNTPFLRLLNAEYSDGIYKFRQQSNGSQLPGAREINTQLFLNNQWYDFDELNVLLMQWGQFIAHDITLLRPDLSVVDCCGVQNVSTIPTQCQNVIKIPKNDPIYLNYNRTCMSFNRAVTSANFSCPLMPATFMVEVSQYIDGSQIYGSSDTIAAGLRSFISGRLRSDILKNNENTRVEEFCPQVNRTTLKCDSSTNSRVCFQAGDIRINQNLGNALFHNLFLRFHNHLASKLLYLNQFWSDEILYQETRKIIGAVIQHITYDHYLPIILGETYAQYYGLFTPQTMYNDRINPSTSLEFAASSFRILHNQIPAQLNFIDKMYKLAFQVNLTDWMDRPDLLPMGKNVDWLTRGLVETPGREYQPSYNQLISNFLFRFNLPDITGQDLLSIDIQRGRDVGLPVYNEVRTICGIPRANSFDDLLDLIPFKAVQILKTLYATVRDIDLHVGALLEVPEEGSMVGPTTRCILSDSFFRYKYGDRFFYDVQGQPGSFTQEQLKTIKQINLGHVICATTNLFNLPLDIFKSLHDFSSIKWNCDEHFKIDLEAWREFKG</sequence>
<keyword evidence="6 8" id="KW-0408">Iron</keyword>
<dbReference type="InterPro" id="IPR037120">
    <property type="entry name" value="Haem_peroxidase_sf_animal"/>
</dbReference>
<keyword evidence="8" id="KW-0479">Metal-binding</keyword>
<accession>A0A6G0YT94</accession>
<dbReference type="GO" id="GO:0046872">
    <property type="term" value="F:metal ion binding"/>
    <property type="evidence" value="ECO:0007669"/>
    <property type="project" value="UniProtKB-KW"/>
</dbReference>
<dbReference type="Proteomes" id="UP000478052">
    <property type="component" value="Unassembled WGS sequence"/>
</dbReference>
<gene>
    <name evidence="10" type="ORF">FWK35_00006985</name>
</gene>
<keyword evidence="7" id="KW-0325">Glycoprotein</keyword>
<protein>
    <submittedName>
        <fullName evidence="10">Peroxidase-like</fullName>
    </submittedName>
</protein>
<dbReference type="GO" id="GO:0005576">
    <property type="term" value="C:extracellular region"/>
    <property type="evidence" value="ECO:0007669"/>
    <property type="project" value="UniProtKB-SubCell"/>
</dbReference>
<evidence type="ECO:0000256" key="7">
    <source>
        <dbReference type="ARBA" id="ARBA00023180"/>
    </source>
</evidence>
<feature type="transmembrane region" description="Helical" evidence="9">
    <location>
        <begin position="12"/>
        <end position="36"/>
    </location>
</feature>
<evidence type="ECO:0000256" key="9">
    <source>
        <dbReference type="SAM" id="Phobius"/>
    </source>
</evidence>
<keyword evidence="4 8" id="KW-0349">Heme</keyword>
<reference evidence="10 11" key="1">
    <citation type="submission" date="2019-08" db="EMBL/GenBank/DDBJ databases">
        <title>Whole genome of Aphis craccivora.</title>
        <authorList>
            <person name="Voronova N.V."/>
            <person name="Shulinski R.S."/>
            <person name="Bandarenka Y.V."/>
            <person name="Zhorov D.G."/>
            <person name="Warner D."/>
        </authorList>
    </citation>
    <scope>NUCLEOTIDE SEQUENCE [LARGE SCALE GENOMIC DNA]</scope>
    <source>
        <strain evidence="10">180601</strain>
        <tissue evidence="10">Whole Body</tissue>
    </source>
</reference>
<dbReference type="Gene3D" id="1.10.640.10">
    <property type="entry name" value="Haem peroxidase domain superfamily, animal type"/>
    <property type="match status" value="1"/>
</dbReference>
<dbReference type="InterPro" id="IPR010255">
    <property type="entry name" value="Haem_peroxidase_sf"/>
</dbReference>
<name>A0A6G0YT94_APHCR</name>
<evidence type="ECO:0000256" key="5">
    <source>
        <dbReference type="ARBA" id="ARBA00022729"/>
    </source>
</evidence>
<keyword evidence="3 10" id="KW-0575">Peroxidase</keyword>
<dbReference type="GO" id="GO:0022412">
    <property type="term" value="P:cellular process involved in reproduction in multicellular organism"/>
    <property type="evidence" value="ECO:0007669"/>
    <property type="project" value="UniProtKB-ARBA"/>
</dbReference>
<keyword evidence="11" id="KW-1185">Reference proteome</keyword>
<dbReference type="GO" id="GO:0006979">
    <property type="term" value="P:response to oxidative stress"/>
    <property type="evidence" value="ECO:0007669"/>
    <property type="project" value="InterPro"/>
</dbReference>
<evidence type="ECO:0000256" key="4">
    <source>
        <dbReference type="ARBA" id="ARBA00022617"/>
    </source>
</evidence>
<feature type="binding site" description="axial binding residue" evidence="8">
    <location>
        <position position="397"/>
    </location>
    <ligand>
        <name>heme b</name>
        <dbReference type="ChEBI" id="CHEBI:60344"/>
    </ligand>
    <ligandPart>
        <name>Fe</name>
        <dbReference type="ChEBI" id="CHEBI:18248"/>
    </ligandPart>
</feature>
<evidence type="ECO:0000313" key="11">
    <source>
        <dbReference type="Proteomes" id="UP000478052"/>
    </source>
</evidence>
<dbReference type="Pfam" id="PF03098">
    <property type="entry name" value="An_peroxidase"/>
    <property type="match status" value="1"/>
</dbReference>
<dbReference type="GO" id="GO:0020037">
    <property type="term" value="F:heme binding"/>
    <property type="evidence" value="ECO:0007669"/>
    <property type="project" value="InterPro"/>
</dbReference>
<dbReference type="PANTHER" id="PTHR11475">
    <property type="entry name" value="OXIDASE/PEROXIDASE"/>
    <property type="match status" value="1"/>
</dbReference>
<dbReference type="GO" id="GO:0004601">
    <property type="term" value="F:peroxidase activity"/>
    <property type="evidence" value="ECO:0007669"/>
    <property type="project" value="UniProtKB-KW"/>
</dbReference>
<evidence type="ECO:0000256" key="6">
    <source>
        <dbReference type="ARBA" id="ARBA00023004"/>
    </source>
</evidence>
<dbReference type="EMBL" id="VUJU01002566">
    <property type="protein sequence ID" value="KAF0760829.1"/>
    <property type="molecule type" value="Genomic_DNA"/>
</dbReference>
<organism evidence="10 11">
    <name type="scientific">Aphis craccivora</name>
    <name type="common">Cowpea aphid</name>
    <dbReference type="NCBI Taxonomy" id="307492"/>
    <lineage>
        <taxon>Eukaryota</taxon>
        <taxon>Metazoa</taxon>
        <taxon>Ecdysozoa</taxon>
        <taxon>Arthropoda</taxon>
        <taxon>Hexapoda</taxon>
        <taxon>Insecta</taxon>
        <taxon>Pterygota</taxon>
        <taxon>Neoptera</taxon>
        <taxon>Paraneoptera</taxon>
        <taxon>Hemiptera</taxon>
        <taxon>Sternorrhyncha</taxon>
        <taxon>Aphidomorpha</taxon>
        <taxon>Aphidoidea</taxon>
        <taxon>Aphididae</taxon>
        <taxon>Aphidini</taxon>
        <taxon>Aphis</taxon>
        <taxon>Aphis</taxon>
    </lineage>
</organism>
<dbReference type="PROSITE" id="PS50292">
    <property type="entry name" value="PEROXIDASE_3"/>
    <property type="match status" value="1"/>
</dbReference>
<dbReference type="InterPro" id="IPR019791">
    <property type="entry name" value="Haem_peroxidase_animal"/>
</dbReference>
<dbReference type="CDD" id="cd09823">
    <property type="entry name" value="peroxinectin_like"/>
    <property type="match status" value="1"/>
</dbReference>